<dbReference type="EMBL" id="JAQQWL010000009">
    <property type="protein sequence ID" value="KAK8058813.1"/>
    <property type="molecule type" value="Genomic_DNA"/>
</dbReference>
<feature type="transmembrane region" description="Helical" evidence="2">
    <location>
        <begin position="7"/>
        <end position="26"/>
    </location>
</feature>
<comment type="caution">
    <text evidence="3">The sequence shown here is derived from an EMBL/GenBank/DDBJ whole genome shotgun (WGS) entry which is preliminary data.</text>
</comment>
<keyword evidence="2" id="KW-0812">Transmembrane</keyword>
<sequence length="116" mass="12651">MNLLWACMYNIVGLPFAMGIFLPLGFHLHPMAAGAAMACSSVSVVVSSLLLRFWKRPGWMDEALLAEKGGIKRRGRGWGLDSILTRVQGVAGSVLRRGPKTDEGYVPLATLDRHDV</sequence>
<protein>
    <submittedName>
        <fullName evidence="3">CLAP1</fullName>
    </submittedName>
</protein>
<evidence type="ECO:0000256" key="1">
    <source>
        <dbReference type="ARBA" id="ARBA00022723"/>
    </source>
</evidence>
<dbReference type="Proteomes" id="UP001480595">
    <property type="component" value="Unassembled WGS sequence"/>
</dbReference>
<reference evidence="3 4" key="1">
    <citation type="submission" date="2023-01" db="EMBL/GenBank/DDBJ databases">
        <title>Analysis of 21 Apiospora genomes using comparative genomics revels a genus with tremendous synthesis potential of carbohydrate active enzymes and secondary metabolites.</title>
        <authorList>
            <person name="Sorensen T."/>
        </authorList>
    </citation>
    <scope>NUCLEOTIDE SEQUENCE [LARGE SCALE GENOMIC DNA]</scope>
    <source>
        <strain evidence="3 4">CBS 135458</strain>
    </source>
</reference>
<dbReference type="GeneID" id="92093733"/>
<dbReference type="RefSeq" id="XP_066714259.1">
    <property type="nucleotide sequence ID" value="XM_066860670.1"/>
</dbReference>
<accession>A0ABR1UIS2</accession>
<keyword evidence="2" id="KW-1133">Transmembrane helix</keyword>
<dbReference type="PANTHER" id="PTHR46594:SF4">
    <property type="entry name" value="P-TYPE CATION-TRANSPORTING ATPASE"/>
    <property type="match status" value="1"/>
</dbReference>
<organism evidence="3 4">
    <name type="scientific">Apiospora phragmitis</name>
    <dbReference type="NCBI Taxonomy" id="2905665"/>
    <lineage>
        <taxon>Eukaryota</taxon>
        <taxon>Fungi</taxon>
        <taxon>Dikarya</taxon>
        <taxon>Ascomycota</taxon>
        <taxon>Pezizomycotina</taxon>
        <taxon>Sordariomycetes</taxon>
        <taxon>Xylariomycetidae</taxon>
        <taxon>Amphisphaeriales</taxon>
        <taxon>Apiosporaceae</taxon>
        <taxon>Apiospora</taxon>
    </lineage>
</organism>
<dbReference type="PANTHER" id="PTHR46594">
    <property type="entry name" value="P-TYPE CATION-TRANSPORTING ATPASE"/>
    <property type="match status" value="1"/>
</dbReference>
<keyword evidence="4" id="KW-1185">Reference proteome</keyword>
<evidence type="ECO:0000313" key="3">
    <source>
        <dbReference type="EMBL" id="KAK8058813.1"/>
    </source>
</evidence>
<keyword evidence="2" id="KW-0472">Membrane</keyword>
<proteinExistence type="predicted"/>
<gene>
    <name evidence="3" type="ORF">PG994_009261</name>
</gene>
<feature type="transmembrane region" description="Helical" evidence="2">
    <location>
        <begin position="32"/>
        <end position="51"/>
    </location>
</feature>
<evidence type="ECO:0000313" key="4">
    <source>
        <dbReference type="Proteomes" id="UP001480595"/>
    </source>
</evidence>
<evidence type="ECO:0000256" key="2">
    <source>
        <dbReference type="SAM" id="Phobius"/>
    </source>
</evidence>
<keyword evidence="1" id="KW-0479">Metal-binding</keyword>
<name>A0ABR1UIS2_9PEZI</name>